<name>A0A9N9A5W4_FUNMO</name>
<keyword evidence="2" id="KW-1185">Reference proteome</keyword>
<evidence type="ECO:0000313" key="2">
    <source>
        <dbReference type="Proteomes" id="UP000789375"/>
    </source>
</evidence>
<reference evidence="1" key="1">
    <citation type="submission" date="2021-06" db="EMBL/GenBank/DDBJ databases">
        <authorList>
            <person name="Kallberg Y."/>
            <person name="Tangrot J."/>
            <person name="Rosling A."/>
        </authorList>
    </citation>
    <scope>NUCLEOTIDE SEQUENCE</scope>
    <source>
        <strain evidence="1">87-6 pot B 2015</strain>
    </source>
</reference>
<organism evidence="1 2">
    <name type="scientific">Funneliformis mosseae</name>
    <name type="common">Endomycorrhizal fungus</name>
    <name type="synonym">Glomus mosseae</name>
    <dbReference type="NCBI Taxonomy" id="27381"/>
    <lineage>
        <taxon>Eukaryota</taxon>
        <taxon>Fungi</taxon>
        <taxon>Fungi incertae sedis</taxon>
        <taxon>Mucoromycota</taxon>
        <taxon>Glomeromycotina</taxon>
        <taxon>Glomeromycetes</taxon>
        <taxon>Glomerales</taxon>
        <taxon>Glomeraceae</taxon>
        <taxon>Funneliformis</taxon>
    </lineage>
</organism>
<evidence type="ECO:0000313" key="1">
    <source>
        <dbReference type="EMBL" id="CAG8517734.1"/>
    </source>
</evidence>
<feature type="non-terminal residue" evidence="1">
    <location>
        <position position="1"/>
    </location>
</feature>
<proteinExistence type="predicted"/>
<protein>
    <submittedName>
        <fullName evidence="1">2736_t:CDS:1</fullName>
    </submittedName>
</protein>
<comment type="caution">
    <text evidence="1">The sequence shown here is derived from an EMBL/GenBank/DDBJ whole genome shotgun (WGS) entry which is preliminary data.</text>
</comment>
<sequence length="162" mass="19412">MSEGISENTSVPELKISDTYINHDDFVLKVQEYANFYNFQIRKEKSIDQYTNSLWHTLAVKLDHNHAMVISEHKEFLKSHKILEIKLKCIIKQVVMYQLLDKGLETWIYDNIYNYVYRLDGKSHPRCFEANEFINTLKQFKREIYGFEYEVKIDESTNELTQ</sequence>
<dbReference type="EMBL" id="CAJVPP010000861">
    <property type="protein sequence ID" value="CAG8517734.1"/>
    <property type="molecule type" value="Genomic_DNA"/>
</dbReference>
<gene>
    <name evidence="1" type="ORF">FMOSSE_LOCUS4869</name>
</gene>
<accession>A0A9N9A5W4</accession>
<dbReference type="Proteomes" id="UP000789375">
    <property type="component" value="Unassembled WGS sequence"/>
</dbReference>
<dbReference type="AlphaFoldDB" id="A0A9N9A5W4"/>